<sequence>MRWVGYLYSGNFVERERYDQNTSSFFRQDPPEREKNAGCLSIHP</sequence>
<dbReference type="EMBL" id="AQHR01000050">
    <property type="protein sequence ID" value="EON77606.1"/>
    <property type="molecule type" value="Genomic_DNA"/>
</dbReference>
<accession>R7ZTZ3</accession>
<protein>
    <submittedName>
        <fullName evidence="2">Uncharacterized protein</fullName>
    </submittedName>
</protein>
<feature type="region of interest" description="Disordered" evidence="1">
    <location>
        <begin position="23"/>
        <end position="44"/>
    </location>
</feature>
<evidence type="ECO:0000313" key="3">
    <source>
        <dbReference type="Proteomes" id="UP000013909"/>
    </source>
</evidence>
<proteinExistence type="predicted"/>
<organism evidence="2 3">
    <name type="scientific">Lunatimonas lonarensis</name>
    <dbReference type="NCBI Taxonomy" id="1232681"/>
    <lineage>
        <taxon>Bacteria</taxon>
        <taxon>Pseudomonadati</taxon>
        <taxon>Bacteroidota</taxon>
        <taxon>Cytophagia</taxon>
        <taxon>Cytophagales</taxon>
        <taxon>Cyclobacteriaceae</taxon>
    </lineage>
</organism>
<comment type="caution">
    <text evidence="2">The sequence shown here is derived from an EMBL/GenBank/DDBJ whole genome shotgun (WGS) entry which is preliminary data.</text>
</comment>
<dbReference type="AlphaFoldDB" id="R7ZTZ3"/>
<name>R7ZTZ3_9BACT</name>
<keyword evidence="3" id="KW-1185">Reference proteome</keyword>
<evidence type="ECO:0000313" key="2">
    <source>
        <dbReference type="EMBL" id="EON77606.1"/>
    </source>
</evidence>
<dbReference type="Proteomes" id="UP000013909">
    <property type="component" value="Unassembled WGS sequence"/>
</dbReference>
<reference evidence="2 3" key="1">
    <citation type="submission" date="2013-02" db="EMBL/GenBank/DDBJ databases">
        <title>A novel strain isolated from Lonar lake, Maharashtra, India.</title>
        <authorList>
            <person name="Singh A."/>
        </authorList>
    </citation>
    <scope>NUCLEOTIDE SEQUENCE [LARGE SCALE GENOMIC DNA]</scope>
    <source>
        <strain evidence="2 3">AK24</strain>
    </source>
</reference>
<evidence type="ECO:0000256" key="1">
    <source>
        <dbReference type="SAM" id="MobiDB-lite"/>
    </source>
</evidence>
<gene>
    <name evidence="2" type="ORF">ADIS_1825</name>
</gene>
<dbReference type="STRING" id="1232681.ADIS_1825"/>